<evidence type="ECO:0000259" key="6">
    <source>
        <dbReference type="PROSITE" id="PS51123"/>
    </source>
</evidence>
<dbReference type="SUPFAM" id="SSF82171">
    <property type="entry name" value="DPP6 N-terminal domain-like"/>
    <property type="match status" value="1"/>
</dbReference>
<evidence type="ECO:0000256" key="1">
    <source>
        <dbReference type="ARBA" id="ARBA00004442"/>
    </source>
</evidence>
<dbReference type="Pfam" id="PF00691">
    <property type="entry name" value="OmpA"/>
    <property type="match status" value="1"/>
</dbReference>
<comment type="caution">
    <text evidence="7">The sequence shown here is derived from an EMBL/GenBank/DDBJ whole genome shotgun (WGS) entry which is preliminary data.</text>
</comment>
<dbReference type="InterPro" id="IPR006665">
    <property type="entry name" value="OmpA-like"/>
</dbReference>
<name>A0ABS5VYH7_9BACT</name>
<dbReference type="EMBL" id="JAHESD010000084">
    <property type="protein sequence ID" value="MBT1706118.1"/>
    <property type="molecule type" value="Genomic_DNA"/>
</dbReference>
<dbReference type="Gene3D" id="2.120.10.30">
    <property type="entry name" value="TolB, C-terminal domain"/>
    <property type="match status" value="1"/>
</dbReference>
<dbReference type="Pfam" id="PF07676">
    <property type="entry name" value="PD40"/>
    <property type="match status" value="1"/>
</dbReference>
<evidence type="ECO:0000256" key="2">
    <source>
        <dbReference type="ARBA" id="ARBA00023136"/>
    </source>
</evidence>
<dbReference type="RefSeq" id="WP_254157054.1">
    <property type="nucleotide sequence ID" value="NZ_JAHESD010000084.1"/>
</dbReference>
<dbReference type="Gene3D" id="3.30.1330.60">
    <property type="entry name" value="OmpA-like domain"/>
    <property type="match status" value="1"/>
</dbReference>
<evidence type="ECO:0000256" key="4">
    <source>
        <dbReference type="PROSITE-ProRule" id="PRU00473"/>
    </source>
</evidence>
<organism evidence="7 8">
    <name type="scientific">Chryseosolibacter indicus</name>
    <dbReference type="NCBI Taxonomy" id="2782351"/>
    <lineage>
        <taxon>Bacteria</taxon>
        <taxon>Pseudomonadati</taxon>
        <taxon>Bacteroidota</taxon>
        <taxon>Cytophagia</taxon>
        <taxon>Cytophagales</taxon>
        <taxon>Chryseotaleaceae</taxon>
        <taxon>Chryseosolibacter</taxon>
    </lineage>
</organism>
<dbReference type="InterPro" id="IPR011659">
    <property type="entry name" value="WD40"/>
</dbReference>
<dbReference type="PRINTS" id="PR01021">
    <property type="entry name" value="OMPADOMAIN"/>
</dbReference>
<evidence type="ECO:0000256" key="3">
    <source>
        <dbReference type="ARBA" id="ARBA00023237"/>
    </source>
</evidence>
<dbReference type="PANTHER" id="PTHR30329">
    <property type="entry name" value="STATOR ELEMENT OF FLAGELLAR MOTOR COMPLEX"/>
    <property type="match status" value="1"/>
</dbReference>
<dbReference type="InterPro" id="IPR036737">
    <property type="entry name" value="OmpA-like_sf"/>
</dbReference>
<keyword evidence="2 4" id="KW-0472">Membrane</keyword>
<gene>
    <name evidence="7" type="ORF">KK060_22695</name>
</gene>
<dbReference type="PROSITE" id="PS51123">
    <property type="entry name" value="OMPA_2"/>
    <property type="match status" value="1"/>
</dbReference>
<evidence type="ECO:0000256" key="5">
    <source>
        <dbReference type="SAM" id="MobiDB-lite"/>
    </source>
</evidence>
<sequence length="546" mass="61310">MSPLFKPVFTFALFVFMLHQRVDGQPLKNTYVYAPTFNAGANRMIFQTNANKYKVWQLYESAYVKGQWQKPIPIININNNGNTPQASNNFQSDFIGTPCLSLHGDTLYFSATFSGGQGGKDLYFSVRADSTWSKPVNLGNQINSAAGEESPSITADGKTIYFTRHSSTGNNNKNISCYRIFSSTKNELGEWSRPVALPSNINQGCEKAPRILADNVTLVFSSLRDGSDNFDLYVSVRSMTEVWTQPKRIRELSTENSDYYVNVNEPAKRVYFNTSSGNSYTLTEYSGIPPLLELQKFYMLSCSLVDSITGALLKGEIKLSVENENHELINHWRGVTAFTRKVYGHNMFRITAEADGYERRSFLIDLQNKEEYVTLQLSLPSLQAEDPGSPFVKNFSRKFFGDEFVKEAPDSPVTHDTFLASKGLDTTLQSKSEENEIRFTENISFNTGEYQISPEMTARLMTMIDFVKRNKKKVIEIVGSADDVGSEAFNLQLSSLRAEAVKKYLIKMGIDENKIITKAVGEMQPVAPNTSSENRAANRRAVVSVK</sequence>
<dbReference type="SUPFAM" id="SSF103088">
    <property type="entry name" value="OmpA-like"/>
    <property type="match status" value="1"/>
</dbReference>
<comment type="subcellular location">
    <subcellularLocation>
        <location evidence="1">Cell outer membrane</location>
    </subcellularLocation>
</comment>
<evidence type="ECO:0000313" key="7">
    <source>
        <dbReference type="EMBL" id="MBT1706118.1"/>
    </source>
</evidence>
<keyword evidence="3" id="KW-0998">Cell outer membrane</keyword>
<reference evidence="7 8" key="1">
    <citation type="submission" date="2021-05" db="EMBL/GenBank/DDBJ databases">
        <title>A Polyphasic approach of four new species of the genus Ohtaekwangia: Ohtaekwangia histidinii sp. nov., Ohtaekwangia cretensis sp. nov., Ohtaekwangia indiensis sp. nov., Ohtaekwangia reichenbachii sp. nov. from diverse environment.</title>
        <authorList>
            <person name="Octaviana S."/>
        </authorList>
    </citation>
    <scope>NUCLEOTIDE SEQUENCE [LARGE SCALE GENOMIC DNA]</scope>
    <source>
        <strain evidence="7 8">PWU20</strain>
    </source>
</reference>
<dbReference type="Proteomes" id="UP000772618">
    <property type="component" value="Unassembled WGS sequence"/>
</dbReference>
<dbReference type="InterPro" id="IPR050330">
    <property type="entry name" value="Bact_OuterMem_StrucFunc"/>
</dbReference>
<feature type="region of interest" description="Disordered" evidence="5">
    <location>
        <begin position="526"/>
        <end position="546"/>
    </location>
</feature>
<accession>A0ABS5VYH7</accession>
<dbReference type="InterPro" id="IPR011042">
    <property type="entry name" value="6-blade_b-propeller_TolB-like"/>
</dbReference>
<proteinExistence type="predicted"/>
<dbReference type="CDD" id="cd07185">
    <property type="entry name" value="OmpA_C-like"/>
    <property type="match status" value="1"/>
</dbReference>
<dbReference type="PANTHER" id="PTHR30329:SF21">
    <property type="entry name" value="LIPOPROTEIN YIAD-RELATED"/>
    <property type="match status" value="1"/>
</dbReference>
<dbReference type="InterPro" id="IPR006664">
    <property type="entry name" value="OMP_bac"/>
</dbReference>
<keyword evidence="8" id="KW-1185">Reference proteome</keyword>
<evidence type="ECO:0000313" key="8">
    <source>
        <dbReference type="Proteomes" id="UP000772618"/>
    </source>
</evidence>
<feature type="domain" description="OmpA-like" evidence="6">
    <location>
        <begin position="432"/>
        <end position="546"/>
    </location>
</feature>
<protein>
    <submittedName>
        <fullName evidence="7">OmpA family protein</fullName>
    </submittedName>
</protein>